<feature type="region of interest" description="Disordered" evidence="3">
    <location>
        <begin position="360"/>
        <end position="379"/>
    </location>
</feature>
<comment type="caution">
    <text evidence="5">The sequence shown here is derived from an EMBL/GenBank/DDBJ whole genome shotgun (WGS) entry which is preliminary data.</text>
</comment>
<dbReference type="SUPFAM" id="SSF54695">
    <property type="entry name" value="POZ domain"/>
    <property type="match status" value="1"/>
</dbReference>
<evidence type="ECO:0000259" key="4">
    <source>
        <dbReference type="PROSITE" id="PS50097"/>
    </source>
</evidence>
<feature type="compositionally biased region" description="Polar residues" evidence="3">
    <location>
        <begin position="627"/>
        <end position="640"/>
    </location>
</feature>
<protein>
    <recommendedName>
        <fullName evidence="4">BTB domain-containing protein</fullName>
    </recommendedName>
</protein>
<sequence length="1285" mass="142330">MEPSAWSQNNLSGQPIMEQDEAETSPISIPRQSPMFRSYRHLPTNTSAYDSRIFLRPCLPPPASAPYRSHYLSNEVPPFWLQRSSSARNLPTANTESMISLGEASPNQNSELLDNPGPSADSYPQLDHHIYDTAHSALIERDTYLNRFSHTNPTRFSLDFGIVQRGLSDSHIPQAATRFTNPRTNLNLTNDQPLMVNNPNSRSSLPSQSGTHNIPPAPLSAARDNSQRVLGTNRPSVRPTGMTIPARASTSSQTRMPLNLRLRRVLAENRGYNATNNVSSVDPPGFGTRPPVTLNLAPDSHRSSTTYRSAPPIHSRPLNNEGTPNHASNASVNNQSGRTMDRRIRVVRQPNVVVQRVLNMPSEVQSSTSGASSVEDIQAPTVVTPDIRSILNNSGSQEPQNPSPESSDRSKTPEYSDSSLVEAVDVSHDSDWRAGCSGPQSLWHRLLQSERFADVWFIVGGASDLDTNSMFPSFEPLDPGAPGGPTGMQLYARSPRGTELIPKVQHEQSSSPPERSNGMGISDREHAVSNLVCSYNSLEDGQENQEELDLNSDLDDITNEAQQARSVTERALIAPRDQPLSTSCPENESLRGLSETDGEFIHQVRVQSCNSVGEPSNHEESAPDNAITKSGSVESPVSQSHRVSAMQHTPCKRFAAHRLILATASPVFEAMFYGPVAEMHSRTSEQHTEYRVPDIHPRAFETMLHYVYTDEIQLNDDPDIVFYVLYAAKKYMLAPLGQRCVEHLKELITASNVCLMLDRSLFFDEEDLTRRCWHVIDVLAPHVLSSPGLLEMDATNFISLLQRDTLNCKESEVFAAVRRWAGAECVRLGLRDVLVNRAQVAARFLPLVRFPTMTLNDFATNVAYSGFLSLEMVRDLFVHITTNDFTGLPRDEQTEASQLATDKQGDEDSDRANEECGQSMGTQLDFSCSTTQSETTHPLVSSTKNGSPLFSSEPRCGPKVWRCSRFSRTGKHAITPNANGSHQHRISFQVSAPIFLSGIGVYGSTQVGERLNVTVELKHIVPRATTNNRGCSSVGTQFHGSVDSPADTQSRRHQALPRSSSLLEVARYDWTGRPHVISRRVSSQNPEPTVLTMSGEVNRNLTRMAKRKKKTSDADIQAIASIQIVSDGSTRVYDVTFPCPVKILAYQRYLLSVQTFQCDRPKSVSGATLATLNSSTFYIGFFGRPEVRVFCGQNDYLREKNPSTSNTKRISYRGAVVDGVAGPRRSSQRTASHAKRPHRLKPSASENQDRDSEEILFHFWETPDGQEHGEVDRGFLPELLFYTCS</sequence>
<dbReference type="PROSITE" id="PS50097">
    <property type="entry name" value="BTB"/>
    <property type="match status" value="1"/>
</dbReference>
<feature type="compositionally biased region" description="Basic residues" evidence="3">
    <location>
        <begin position="1232"/>
        <end position="1241"/>
    </location>
</feature>
<dbReference type="PANTHER" id="PTHR45774:SF4">
    <property type="entry name" value="AXUNDEAD, ISOFORM F"/>
    <property type="match status" value="1"/>
</dbReference>
<feature type="compositionally biased region" description="Basic and acidic residues" evidence="3">
    <location>
        <begin position="903"/>
        <end position="914"/>
    </location>
</feature>
<dbReference type="Pfam" id="PF08005">
    <property type="entry name" value="PHR"/>
    <property type="match status" value="1"/>
</dbReference>
<feature type="compositionally biased region" description="Polar residues" evidence="3">
    <location>
        <begin position="223"/>
        <end position="235"/>
    </location>
</feature>
<feature type="region of interest" description="Disordered" evidence="3">
    <location>
        <begin position="182"/>
        <end position="253"/>
    </location>
</feature>
<feature type="region of interest" description="Disordered" evidence="3">
    <location>
        <begin position="297"/>
        <end position="344"/>
    </location>
</feature>
<dbReference type="Gene3D" id="1.25.40.420">
    <property type="match status" value="1"/>
</dbReference>
<feature type="domain" description="BTB" evidence="4">
    <location>
        <begin position="652"/>
        <end position="716"/>
    </location>
</feature>
<feature type="region of interest" description="Disordered" evidence="3">
    <location>
        <begin position="389"/>
        <end position="419"/>
    </location>
</feature>
<evidence type="ECO:0000313" key="5">
    <source>
        <dbReference type="EMBL" id="TGZ65266.1"/>
    </source>
</evidence>
<organism evidence="5 6">
    <name type="scientific">Opisthorchis felineus</name>
    <dbReference type="NCBI Taxonomy" id="147828"/>
    <lineage>
        <taxon>Eukaryota</taxon>
        <taxon>Metazoa</taxon>
        <taxon>Spiralia</taxon>
        <taxon>Lophotrochozoa</taxon>
        <taxon>Platyhelminthes</taxon>
        <taxon>Trematoda</taxon>
        <taxon>Digenea</taxon>
        <taxon>Opisthorchiida</taxon>
        <taxon>Opisthorchiata</taxon>
        <taxon>Opisthorchiidae</taxon>
        <taxon>Opisthorchis</taxon>
    </lineage>
</organism>
<feature type="region of interest" description="Disordered" evidence="3">
    <location>
        <begin position="611"/>
        <end position="640"/>
    </location>
</feature>
<dbReference type="InterPro" id="IPR012983">
    <property type="entry name" value="PHR"/>
</dbReference>
<comment type="subcellular location">
    <subcellularLocation>
        <location evidence="1">Cytoplasm</location>
    </subcellularLocation>
</comment>
<dbReference type="PANTHER" id="PTHR45774">
    <property type="entry name" value="BTB/POZ DOMAIN-CONTAINING"/>
    <property type="match status" value="1"/>
</dbReference>
<dbReference type="Pfam" id="PF00651">
    <property type="entry name" value="BTB"/>
    <property type="match status" value="1"/>
</dbReference>
<feature type="compositionally biased region" description="Polar residues" evidence="3">
    <location>
        <begin position="182"/>
        <end position="212"/>
    </location>
</feature>
<feature type="region of interest" description="Disordered" evidence="3">
    <location>
        <begin position="1220"/>
        <end position="1250"/>
    </location>
</feature>
<feature type="compositionally biased region" description="Polar residues" evidence="3">
    <location>
        <begin position="362"/>
        <end position="372"/>
    </location>
</feature>
<gene>
    <name evidence="5" type="ORF">CRM22_005957</name>
</gene>
<feature type="region of interest" description="Disordered" evidence="3">
    <location>
        <begin position="1"/>
        <end position="32"/>
    </location>
</feature>
<dbReference type="STRING" id="147828.A0A4S2LQ29"/>
<dbReference type="Gene3D" id="2.60.120.820">
    <property type="entry name" value="PHR domain"/>
    <property type="match status" value="1"/>
</dbReference>
<dbReference type="GO" id="GO:0022008">
    <property type="term" value="P:neurogenesis"/>
    <property type="evidence" value="ECO:0007669"/>
    <property type="project" value="TreeGrafter"/>
</dbReference>
<dbReference type="InterPro" id="IPR011333">
    <property type="entry name" value="SKP1/BTB/POZ_sf"/>
</dbReference>
<dbReference type="SMART" id="SM00225">
    <property type="entry name" value="BTB"/>
    <property type="match status" value="1"/>
</dbReference>
<dbReference type="Proteomes" id="UP000308267">
    <property type="component" value="Unassembled WGS sequence"/>
</dbReference>
<dbReference type="Gene3D" id="3.30.710.10">
    <property type="entry name" value="Potassium Channel Kv1.1, Chain A"/>
    <property type="match status" value="1"/>
</dbReference>
<dbReference type="OrthoDB" id="636773at2759"/>
<dbReference type="Pfam" id="PF07707">
    <property type="entry name" value="BACK"/>
    <property type="match status" value="1"/>
</dbReference>
<feature type="compositionally biased region" description="Polar residues" evidence="3">
    <location>
        <begin position="317"/>
        <end position="338"/>
    </location>
</feature>
<evidence type="ECO:0000256" key="3">
    <source>
        <dbReference type="SAM" id="MobiDB-lite"/>
    </source>
</evidence>
<reference evidence="5 6" key="1">
    <citation type="journal article" date="2019" name="BMC Genomics">
        <title>New insights from Opisthorchis felineus genome: update on genomics of the epidemiologically important liver flukes.</title>
        <authorList>
            <person name="Ershov N.I."/>
            <person name="Mordvinov V.A."/>
            <person name="Prokhortchouk E.B."/>
            <person name="Pakharukova M.Y."/>
            <person name="Gunbin K.V."/>
            <person name="Ustyantsev K."/>
            <person name="Genaev M.A."/>
            <person name="Blinov A.G."/>
            <person name="Mazur A."/>
            <person name="Boulygina E."/>
            <person name="Tsygankova S."/>
            <person name="Khrameeva E."/>
            <person name="Chekanov N."/>
            <person name="Fan G."/>
            <person name="Xiao A."/>
            <person name="Zhang H."/>
            <person name="Xu X."/>
            <person name="Yang H."/>
            <person name="Solovyev V."/>
            <person name="Lee S.M."/>
            <person name="Liu X."/>
            <person name="Afonnikov D.A."/>
            <person name="Skryabin K.G."/>
        </authorList>
    </citation>
    <scope>NUCLEOTIDE SEQUENCE [LARGE SCALE GENOMIC DNA]</scope>
    <source>
        <strain evidence="5">AK-0245</strain>
        <tissue evidence="5">Whole organism</tissue>
    </source>
</reference>
<keyword evidence="2" id="KW-0963">Cytoplasm</keyword>
<feature type="region of interest" description="Disordered" evidence="3">
    <location>
        <begin position="570"/>
        <end position="591"/>
    </location>
</feature>
<dbReference type="EMBL" id="SJOL01006493">
    <property type="protein sequence ID" value="TGZ65266.1"/>
    <property type="molecule type" value="Genomic_DNA"/>
</dbReference>
<dbReference type="GO" id="GO:0005829">
    <property type="term" value="C:cytosol"/>
    <property type="evidence" value="ECO:0007669"/>
    <property type="project" value="TreeGrafter"/>
</dbReference>
<dbReference type="InterPro" id="IPR000210">
    <property type="entry name" value="BTB/POZ_dom"/>
</dbReference>
<evidence type="ECO:0000313" key="6">
    <source>
        <dbReference type="Proteomes" id="UP000308267"/>
    </source>
</evidence>
<accession>A0A4S2LQ29</accession>
<evidence type="ECO:0000256" key="2">
    <source>
        <dbReference type="ARBA" id="ARBA00022490"/>
    </source>
</evidence>
<dbReference type="InterPro" id="IPR038648">
    <property type="entry name" value="PHR_sf"/>
</dbReference>
<keyword evidence="6" id="KW-1185">Reference proteome</keyword>
<name>A0A4S2LQ29_OPIFE</name>
<feature type="compositionally biased region" description="Polar residues" evidence="3">
    <location>
        <begin position="1"/>
        <end position="13"/>
    </location>
</feature>
<dbReference type="SMART" id="SM00875">
    <property type="entry name" value="BACK"/>
    <property type="match status" value="1"/>
</dbReference>
<feature type="compositionally biased region" description="Low complexity" evidence="3">
    <location>
        <begin position="392"/>
        <end position="405"/>
    </location>
</feature>
<proteinExistence type="predicted"/>
<dbReference type="InterPro" id="IPR011705">
    <property type="entry name" value="BACK"/>
</dbReference>
<evidence type="ECO:0000256" key="1">
    <source>
        <dbReference type="ARBA" id="ARBA00004496"/>
    </source>
</evidence>
<feature type="region of interest" description="Disordered" evidence="3">
    <location>
        <begin position="888"/>
        <end position="916"/>
    </location>
</feature>